<protein>
    <recommendedName>
        <fullName evidence="2">WAP domain-containing protein</fullName>
    </recommendedName>
</protein>
<keyword evidence="1" id="KW-0732">Signal</keyword>
<evidence type="ECO:0000259" key="2">
    <source>
        <dbReference type="PROSITE" id="PS51390"/>
    </source>
</evidence>
<dbReference type="InterPro" id="IPR008197">
    <property type="entry name" value="WAP_dom"/>
</dbReference>
<name>A0AAV4CJH8_9GAST</name>
<gene>
    <name evidence="3" type="ORF">PoB_005824500</name>
</gene>
<accession>A0AAV4CJH8</accession>
<keyword evidence="4" id="KW-1185">Reference proteome</keyword>
<feature type="chain" id="PRO_5043932395" description="WAP domain-containing protein" evidence="1">
    <location>
        <begin position="23"/>
        <end position="76"/>
    </location>
</feature>
<evidence type="ECO:0000313" key="4">
    <source>
        <dbReference type="Proteomes" id="UP000735302"/>
    </source>
</evidence>
<dbReference type="PROSITE" id="PS51390">
    <property type="entry name" value="WAP"/>
    <property type="match status" value="1"/>
</dbReference>
<dbReference type="EMBL" id="BLXT01006426">
    <property type="protein sequence ID" value="GFO31740.1"/>
    <property type="molecule type" value="Genomic_DNA"/>
</dbReference>
<proteinExistence type="predicted"/>
<comment type="caution">
    <text evidence="3">The sequence shown here is derived from an EMBL/GenBank/DDBJ whole genome shotgun (WGS) entry which is preliminary data.</text>
</comment>
<reference evidence="3 4" key="1">
    <citation type="journal article" date="2021" name="Elife">
        <title>Chloroplast acquisition without the gene transfer in kleptoplastic sea slugs, Plakobranchus ocellatus.</title>
        <authorList>
            <person name="Maeda T."/>
            <person name="Takahashi S."/>
            <person name="Yoshida T."/>
            <person name="Shimamura S."/>
            <person name="Takaki Y."/>
            <person name="Nagai Y."/>
            <person name="Toyoda A."/>
            <person name="Suzuki Y."/>
            <person name="Arimoto A."/>
            <person name="Ishii H."/>
            <person name="Satoh N."/>
            <person name="Nishiyama T."/>
            <person name="Hasebe M."/>
            <person name="Maruyama T."/>
            <person name="Minagawa J."/>
            <person name="Obokata J."/>
            <person name="Shigenobu S."/>
        </authorList>
    </citation>
    <scope>NUCLEOTIDE SEQUENCE [LARGE SCALE GENOMIC DNA]</scope>
</reference>
<dbReference type="Pfam" id="PF00095">
    <property type="entry name" value="WAP"/>
    <property type="match status" value="1"/>
</dbReference>
<feature type="signal peptide" evidence="1">
    <location>
        <begin position="1"/>
        <end position="22"/>
    </location>
</feature>
<dbReference type="AlphaFoldDB" id="A0AAV4CJH8"/>
<feature type="domain" description="WAP" evidence="2">
    <location>
        <begin position="21"/>
        <end position="69"/>
    </location>
</feature>
<sequence>MEGFGKILVLSVLLIALGHVHGQSDSQCPPNSSAGVCEPVMDPCYTDNDCAKGELCCPESCSNVCKPPIGPGQGSK</sequence>
<dbReference type="SUPFAM" id="SSF57256">
    <property type="entry name" value="Elafin-like"/>
    <property type="match status" value="1"/>
</dbReference>
<dbReference type="InterPro" id="IPR036645">
    <property type="entry name" value="Elafin-like_sf"/>
</dbReference>
<dbReference type="GO" id="GO:0005576">
    <property type="term" value="C:extracellular region"/>
    <property type="evidence" value="ECO:0007669"/>
    <property type="project" value="InterPro"/>
</dbReference>
<dbReference type="Proteomes" id="UP000735302">
    <property type="component" value="Unassembled WGS sequence"/>
</dbReference>
<dbReference type="GO" id="GO:0030414">
    <property type="term" value="F:peptidase inhibitor activity"/>
    <property type="evidence" value="ECO:0007669"/>
    <property type="project" value="InterPro"/>
</dbReference>
<evidence type="ECO:0000256" key="1">
    <source>
        <dbReference type="SAM" id="SignalP"/>
    </source>
</evidence>
<organism evidence="3 4">
    <name type="scientific">Plakobranchus ocellatus</name>
    <dbReference type="NCBI Taxonomy" id="259542"/>
    <lineage>
        <taxon>Eukaryota</taxon>
        <taxon>Metazoa</taxon>
        <taxon>Spiralia</taxon>
        <taxon>Lophotrochozoa</taxon>
        <taxon>Mollusca</taxon>
        <taxon>Gastropoda</taxon>
        <taxon>Heterobranchia</taxon>
        <taxon>Euthyneura</taxon>
        <taxon>Panpulmonata</taxon>
        <taxon>Sacoglossa</taxon>
        <taxon>Placobranchoidea</taxon>
        <taxon>Plakobranchidae</taxon>
        <taxon>Plakobranchus</taxon>
    </lineage>
</organism>
<dbReference type="Gene3D" id="4.10.75.10">
    <property type="entry name" value="Elafin-like"/>
    <property type="match status" value="1"/>
</dbReference>
<evidence type="ECO:0000313" key="3">
    <source>
        <dbReference type="EMBL" id="GFO31740.1"/>
    </source>
</evidence>